<proteinExistence type="predicted"/>
<evidence type="ECO:0000256" key="4">
    <source>
        <dbReference type="ARBA" id="ARBA00022695"/>
    </source>
</evidence>
<evidence type="ECO:0000313" key="13">
    <source>
        <dbReference type="Proteomes" id="UP000078368"/>
    </source>
</evidence>
<evidence type="ECO:0000256" key="3">
    <source>
        <dbReference type="ARBA" id="ARBA00022694"/>
    </source>
</evidence>
<evidence type="ECO:0000256" key="5">
    <source>
        <dbReference type="ARBA" id="ARBA00022723"/>
    </source>
</evidence>
<evidence type="ECO:0000256" key="8">
    <source>
        <dbReference type="ARBA" id="ARBA00022840"/>
    </source>
</evidence>
<dbReference type="InterPro" id="IPR006674">
    <property type="entry name" value="HD_domain"/>
</dbReference>
<feature type="domain" description="HD/PDEase" evidence="11">
    <location>
        <begin position="273"/>
        <end position="427"/>
    </location>
</feature>
<dbReference type="GO" id="GO:0046872">
    <property type="term" value="F:metal ion binding"/>
    <property type="evidence" value="ECO:0007669"/>
    <property type="project" value="UniProtKB-KW"/>
</dbReference>
<evidence type="ECO:0000256" key="6">
    <source>
        <dbReference type="ARBA" id="ARBA00022741"/>
    </source>
</evidence>
<dbReference type="SUPFAM" id="SSF81891">
    <property type="entry name" value="Poly A polymerase C-terminal region-like"/>
    <property type="match status" value="1"/>
</dbReference>
<dbReference type="SMART" id="SM00471">
    <property type="entry name" value="HDc"/>
    <property type="match status" value="1"/>
</dbReference>
<gene>
    <name evidence="12" type="ORF">A4H34_01920</name>
</gene>
<evidence type="ECO:0000256" key="7">
    <source>
        <dbReference type="ARBA" id="ARBA00022800"/>
    </source>
</evidence>
<evidence type="ECO:0000256" key="2">
    <source>
        <dbReference type="ARBA" id="ARBA00022679"/>
    </source>
</evidence>
<dbReference type="Pfam" id="PF01966">
    <property type="entry name" value="HD"/>
    <property type="match status" value="1"/>
</dbReference>
<dbReference type="InterPro" id="IPR050124">
    <property type="entry name" value="tRNA_CCA-adding_enzyme"/>
</dbReference>
<reference evidence="12 13" key="1">
    <citation type="submission" date="2016-04" db="EMBL/GenBank/DDBJ databases">
        <title>Peptidophaga gingivicola gen. nov., sp. nov., isolated from human subgingival plaque.</title>
        <authorList>
            <person name="Beall C.J."/>
            <person name="Mokrzan E.M."/>
            <person name="Griffen A.L."/>
            <person name="Leys E.J."/>
        </authorList>
    </citation>
    <scope>NUCLEOTIDE SEQUENCE [LARGE SCALE GENOMIC DNA]</scope>
    <source>
        <strain evidence="12 13">BA112</strain>
    </source>
</reference>
<keyword evidence="7" id="KW-0692">RNA repair</keyword>
<sequence>MNPSYEPIHNAATTGVNRRALLLAQGHKTLGSLPPAIDELGSIFADAGHEVSLVGGPVRDAFLGLPIHDFDLTTSAPPEITERLLSSWGAATWDVGREFGTIGSVRDGVTAEVTTYRSDSYEVGSRKPKVDFGRTLEGDLSRRDFTVNAMAVRLPELELVDPCGGLDDLVGGVLRTPVTAVQSFDDDPLRIMRAARFAAQLGFDVGEDVMSAMAEMAERLAIVSAERIRAELERLMLSPAPRRGIELLVYTGVADVVLPEIAQLRDTVDEHKRHKDVYEHTLTVVDQAIALEDPASRKEYEAYLLGGELEGPDLTLRLAALFHDVGKPRTRRFEKNGSVTFRAHDVVGARMAAKRMAALRFDKQTEKDVARLVELHLRAFGFSEAGWTDSAVRRFVRDAGDLLPRLMRLIRADVTSQNRRKVGRLQAGNDELAARIRDLAEQEALDAIRPDLDGARIMEILGLKPGPEVGAARNYLLELRLDEGPLGEEEAERRLLAWWSERSSGVKDSVPAAGSAPGEP</sequence>
<protein>
    <submittedName>
        <fullName evidence="12">CCA tRNA nucleotidyltransferase</fullName>
    </submittedName>
</protein>
<dbReference type="CDD" id="cd00077">
    <property type="entry name" value="HDc"/>
    <property type="match status" value="1"/>
</dbReference>
<dbReference type="InterPro" id="IPR014065">
    <property type="entry name" value="tRNA_adenylyltransferase"/>
</dbReference>
<keyword evidence="10" id="KW-0694">RNA-binding</keyword>
<dbReference type="GO" id="GO:0042245">
    <property type="term" value="P:RNA repair"/>
    <property type="evidence" value="ECO:0007669"/>
    <property type="project" value="UniProtKB-KW"/>
</dbReference>
<dbReference type="InterPro" id="IPR003607">
    <property type="entry name" value="HD/PDEase_dom"/>
</dbReference>
<dbReference type="Pfam" id="PF01743">
    <property type="entry name" value="PolyA_pol"/>
    <property type="match status" value="1"/>
</dbReference>
<dbReference type="EMBL" id="LVZK01000001">
    <property type="protein sequence ID" value="OAP87044.1"/>
    <property type="molecule type" value="Genomic_DNA"/>
</dbReference>
<keyword evidence="9" id="KW-0460">Magnesium</keyword>
<organism evidence="12 13">
    <name type="scientific">Peptidiphaga gingivicola</name>
    <dbReference type="NCBI Taxonomy" id="2741497"/>
    <lineage>
        <taxon>Bacteria</taxon>
        <taxon>Bacillati</taxon>
        <taxon>Actinomycetota</taxon>
        <taxon>Actinomycetes</taxon>
        <taxon>Actinomycetales</taxon>
        <taxon>Actinomycetaceae</taxon>
        <taxon>Peptidiphaga</taxon>
    </lineage>
</organism>
<keyword evidence="8" id="KW-0067">ATP-binding</keyword>
<dbReference type="NCBIfam" id="TIGR02692">
    <property type="entry name" value="tRNA_CCA_actino"/>
    <property type="match status" value="1"/>
</dbReference>
<name>A0A179B7P6_9ACTO</name>
<dbReference type="Pfam" id="PF12627">
    <property type="entry name" value="PolyA_pol_RNAbd"/>
    <property type="match status" value="1"/>
</dbReference>
<dbReference type="Gene3D" id="1.10.3090.10">
    <property type="entry name" value="cca-adding enzyme, domain 2"/>
    <property type="match status" value="1"/>
</dbReference>
<dbReference type="Gene3D" id="3.30.460.10">
    <property type="entry name" value="Beta Polymerase, domain 2"/>
    <property type="match status" value="1"/>
</dbReference>
<dbReference type="CDD" id="cd05398">
    <property type="entry name" value="NT_ClassII-CCAase"/>
    <property type="match status" value="1"/>
</dbReference>
<dbReference type="GO" id="GO:0003723">
    <property type="term" value="F:RNA binding"/>
    <property type="evidence" value="ECO:0007669"/>
    <property type="project" value="UniProtKB-KW"/>
</dbReference>
<dbReference type="NCBIfam" id="TIGR00277">
    <property type="entry name" value="HDIG"/>
    <property type="match status" value="1"/>
</dbReference>
<keyword evidence="13" id="KW-1185">Reference proteome</keyword>
<dbReference type="GO" id="GO:0008033">
    <property type="term" value="P:tRNA processing"/>
    <property type="evidence" value="ECO:0007669"/>
    <property type="project" value="UniProtKB-KW"/>
</dbReference>
<comment type="caution">
    <text evidence="12">The sequence shown here is derived from an EMBL/GenBank/DDBJ whole genome shotgun (WGS) entry which is preliminary data.</text>
</comment>
<accession>A0A179B7P6</accession>
<evidence type="ECO:0000313" key="12">
    <source>
        <dbReference type="EMBL" id="OAP87044.1"/>
    </source>
</evidence>
<dbReference type="SUPFAM" id="SSF81301">
    <property type="entry name" value="Nucleotidyltransferase"/>
    <property type="match status" value="1"/>
</dbReference>
<dbReference type="GO" id="GO:0016779">
    <property type="term" value="F:nucleotidyltransferase activity"/>
    <property type="evidence" value="ECO:0007669"/>
    <property type="project" value="UniProtKB-KW"/>
</dbReference>
<evidence type="ECO:0000259" key="11">
    <source>
        <dbReference type="SMART" id="SM00471"/>
    </source>
</evidence>
<keyword evidence="4" id="KW-0548">Nucleotidyltransferase</keyword>
<dbReference type="STRING" id="1823756.A4H34_01920"/>
<dbReference type="PANTHER" id="PTHR47545">
    <property type="entry name" value="MULTIFUNCTIONAL CCA PROTEIN"/>
    <property type="match status" value="1"/>
</dbReference>
<keyword evidence="5" id="KW-0479">Metal-binding</keyword>
<dbReference type="InterPro" id="IPR006675">
    <property type="entry name" value="HDIG_dom"/>
</dbReference>
<keyword evidence="2 12" id="KW-0808">Transferase</keyword>
<evidence type="ECO:0000256" key="9">
    <source>
        <dbReference type="ARBA" id="ARBA00022842"/>
    </source>
</evidence>
<evidence type="ECO:0000256" key="10">
    <source>
        <dbReference type="ARBA" id="ARBA00022884"/>
    </source>
</evidence>
<dbReference type="AlphaFoldDB" id="A0A179B7P6"/>
<dbReference type="Proteomes" id="UP000078368">
    <property type="component" value="Unassembled WGS sequence"/>
</dbReference>
<dbReference type="InterPro" id="IPR002646">
    <property type="entry name" value="PolA_pol_head_dom"/>
</dbReference>
<dbReference type="OrthoDB" id="9805698at2"/>
<dbReference type="PANTHER" id="PTHR47545:SF1">
    <property type="entry name" value="MULTIFUNCTIONAL CCA PROTEIN"/>
    <property type="match status" value="1"/>
</dbReference>
<keyword evidence="6" id="KW-0547">Nucleotide-binding</keyword>
<dbReference type="RefSeq" id="WP_064231649.1">
    <property type="nucleotide sequence ID" value="NZ_LVZK01000001.1"/>
</dbReference>
<dbReference type="InterPro" id="IPR043519">
    <property type="entry name" value="NT_sf"/>
</dbReference>
<comment type="cofactor">
    <cofactor evidence="1">
        <name>Mg(2+)</name>
        <dbReference type="ChEBI" id="CHEBI:18420"/>
    </cofactor>
</comment>
<keyword evidence="3" id="KW-0819">tRNA processing</keyword>
<dbReference type="GO" id="GO:0005524">
    <property type="term" value="F:ATP binding"/>
    <property type="evidence" value="ECO:0007669"/>
    <property type="project" value="UniProtKB-KW"/>
</dbReference>
<dbReference type="InterPro" id="IPR032828">
    <property type="entry name" value="PolyA_RNA-bd"/>
</dbReference>
<evidence type="ECO:0000256" key="1">
    <source>
        <dbReference type="ARBA" id="ARBA00001946"/>
    </source>
</evidence>